<dbReference type="InParanoid" id="A0A200RAN8"/>
<dbReference type="OrthoDB" id="1380667at2759"/>
<dbReference type="GO" id="GO:0003964">
    <property type="term" value="F:RNA-directed DNA polymerase activity"/>
    <property type="evidence" value="ECO:0007669"/>
    <property type="project" value="UniProtKB-KW"/>
</dbReference>
<dbReference type="InterPro" id="IPR012337">
    <property type="entry name" value="RNaseH-like_sf"/>
</dbReference>
<dbReference type="OMA" id="WAIDTEL"/>
<dbReference type="Pfam" id="PF13456">
    <property type="entry name" value="RVT_3"/>
    <property type="match status" value="1"/>
</dbReference>
<dbReference type="InterPro" id="IPR044730">
    <property type="entry name" value="RNase_H-like_dom_plant"/>
</dbReference>
<dbReference type="InterPro" id="IPR026960">
    <property type="entry name" value="RVT-Znf"/>
</dbReference>
<dbReference type="AlphaFoldDB" id="A0A200RAN8"/>
<dbReference type="InterPro" id="IPR002156">
    <property type="entry name" value="RNaseH_domain"/>
</dbReference>
<dbReference type="PROSITE" id="PS50879">
    <property type="entry name" value="RNASE_H_1"/>
    <property type="match status" value="1"/>
</dbReference>
<dbReference type="SUPFAM" id="SSF53098">
    <property type="entry name" value="Ribonuclease H-like"/>
    <property type="match status" value="1"/>
</dbReference>
<protein>
    <submittedName>
        <fullName evidence="2">Reverse transcriptase zinc-binding domain</fullName>
    </submittedName>
</protein>
<comment type="caution">
    <text evidence="2">The sequence shown here is derived from an EMBL/GenBank/DDBJ whole genome shotgun (WGS) entry which is preliminary data.</text>
</comment>
<sequence>MAWILGDGLFTEIKNIKLQPDGVQDRPAWAHSSDGDLSFKEAFEFTKPRGAVLPWFKKIWVSYIPPSRSWLLWKIIHGRLATDDNLRKVGIMITSCCSLCTYPSTMESTKHLFLECTYASAVWNWIDYVFNVRIQFYNLEDLLSTTSRMSAGSQVQDLCWAAIFNGFWTIWWSQNRIQFVTIPQAIKMITHLTSDAVKFSEGHMTNSVVDLSTIRYFGATTKPRKAPRIEKVCWDPPLNGWIKINSDGCSLSTPGPSGSGGIFHDHHGRLIGCFSNSLGITTSVFAGFHAVITALEIALDQLWVQIWLECDSLLVVMALEEKFKVPWRIINRWDSCIDRLSRIQFRFYIYREDNQCADVLSKKGDDYQGFYWWTATPDFLRASLGRDLLRLPYYRFS</sequence>
<dbReference type="GO" id="GO:0004523">
    <property type="term" value="F:RNA-DNA hybrid ribonuclease activity"/>
    <property type="evidence" value="ECO:0007669"/>
    <property type="project" value="InterPro"/>
</dbReference>
<reference evidence="2 3" key="1">
    <citation type="journal article" date="2017" name="Mol. Plant">
        <title>The Genome of Medicinal Plant Macleaya cordata Provides New Insights into Benzylisoquinoline Alkaloids Metabolism.</title>
        <authorList>
            <person name="Liu X."/>
            <person name="Liu Y."/>
            <person name="Huang P."/>
            <person name="Ma Y."/>
            <person name="Qing Z."/>
            <person name="Tang Q."/>
            <person name="Cao H."/>
            <person name="Cheng P."/>
            <person name="Zheng Y."/>
            <person name="Yuan Z."/>
            <person name="Zhou Y."/>
            <person name="Liu J."/>
            <person name="Tang Z."/>
            <person name="Zhuo Y."/>
            <person name="Zhang Y."/>
            <person name="Yu L."/>
            <person name="Huang J."/>
            <person name="Yang P."/>
            <person name="Peng Q."/>
            <person name="Zhang J."/>
            <person name="Jiang W."/>
            <person name="Zhang Z."/>
            <person name="Lin K."/>
            <person name="Ro D.K."/>
            <person name="Chen X."/>
            <person name="Xiong X."/>
            <person name="Shang Y."/>
            <person name="Huang S."/>
            <person name="Zeng J."/>
        </authorList>
    </citation>
    <scope>NUCLEOTIDE SEQUENCE [LARGE SCALE GENOMIC DNA]</scope>
    <source>
        <strain evidence="3">cv. BLH2017</strain>
        <tissue evidence="2">Root</tissue>
    </source>
</reference>
<dbReference type="GO" id="GO:0003676">
    <property type="term" value="F:nucleic acid binding"/>
    <property type="evidence" value="ECO:0007669"/>
    <property type="project" value="InterPro"/>
</dbReference>
<accession>A0A200RAN8</accession>
<dbReference type="EMBL" id="MVGT01000179">
    <property type="protein sequence ID" value="OVA19771.1"/>
    <property type="molecule type" value="Genomic_DNA"/>
</dbReference>
<keyword evidence="2" id="KW-0548">Nucleotidyltransferase</keyword>
<gene>
    <name evidence="2" type="ORF">BVC80_8581g9</name>
</gene>
<dbReference type="Proteomes" id="UP000195402">
    <property type="component" value="Unassembled WGS sequence"/>
</dbReference>
<evidence type="ECO:0000313" key="3">
    <source>
        <dbReference type="Proteomes" id="UP000195402"/>
    </source>
</evidence>
<dbReference type="PANTHER" id="PTHR47723:SF23">
    <property type="entry name" value="REVERSE TRANSCRIPTASE-LIKE PROTEIN"/>
    <property type="match status" value="1"/>
</dbReference>
<dbReference type="Pfam" id="PF13966">
    <property type="entry name" value="zf-RVT"/>
    <property type="match status" value="1"/>
</dbReference>
<organism evidence="2 3">
    <name type="scientific">Macleaya cordata</name>
    <name type="common">Five-seeded plume-poppy</name>
    <name type="synonym">Bocconia cordata</name>
    <dbReference type="NCBI Taxonomy" id="56857"/>
    <lineage>
        <taxon>Eukaryota</taxon>
        <taxon>Viridiplantae</taxon>
        <taxon>Streptophyta</taxon>
        <taxon>Embryophyta</taxon>
        <taxon>Tracheophyta</taxon>
        <taxon>Spermatophyta</taxon>
        <taxon>Magnoliopsida</taxon>
        <taxon>Ranunculales</taxon>
        <taxon>Papaveraceae</taxon>
        <taxon>Papaveroideae</taxon>
        <taxon>Macleaya</taxon>
    </lineage>
</organism>
<dbReference type="InterPro" id="IPR036397">
    <property type="entry name" value="RNaseH_sf"/>
</dbReference>
<dbReference type="PANTHER" id="PTHR47723">
    <property type="entry name" value="OS05G0353850 PROTEIN"/>
    <property type="match status" value="1"/>
</dbReference>
<keyword evidence="2" id="KW-0695">RNA-directed DNA polymerase</keyword>
<keyword evidence="3" id="KW-1185">Reference proteome</keyword>
<name>A0A200RAN8_MACCD</name>
<keyword evidence="2" id="KW-0808">Transferase</keyword>
<dbReference type="CDD" id="cd06222">
    <property type="entry name" value="RNase_H_like"/>
    <property type="match status" value="1"/>
</dbReference>
<proteinExistence type="predicted"/>
<evidence type="ECO:0000313" key="2">
    <source>
        <dbReference type="EMBL" id="OVA19771.1"/>
    </source>
</evidence>
<dbReference type="Gene3D" id="3.30.420.10">
    <property type="entry name" value="Ribonuclease H-like superfamily/Ribonuclease H"/>
    <property type="match status" value="1"/>
</dbReference>
<evidence type="ECO:0000259" key="1">
    <source>
        <dbReference type="PROSITE" id="PS50879"/>
    </source>
</evidence>
<dbReference type="InterPro" id="IPR053151">
    <property type="entry name" value="RNase_H-like"/>
</dbReference>
<feature type="domain" description="RNase H type-1" evidence="1">
    <location>
        <begin position="238"/>
        <end position="366"/>
    </location>
</feature>
<dbReference type="STRING" id="56857.A0A200RAN8"/>